<gene>
    <name evidence="11" type="ORF">GCM10023184_00720</name>
</gene>
<evidence type="ECO:0000313" key="12">
    <source>
        <dbReference type="Proteomes" id="UP001501725"/>
    </source>
</evidence>
<dbReference type="SUPFAM" id="SSF109604">
    <property type="entry name" value="HD-domain/PDEase-like"/>
    <property type="match status" value="1"/>
</dbReference>
<dbReference type="InterPro" id="IPR043760">
    <property type="entry name" value="PycTM_dom"/>
</dbReference>
<feature type="transmembrane region" description="Helical" evidence="9">
    <location>
        <begin position="275"/>
        <end position="295"/>
    </location>
</feature>
<organism evidence="11 12">
    <name type="scientific">Flaviaesturariibacter amylovorans</name>
    <dbReference type="NCBI Taxonomy" id="1084520"/>
    <lineage>
        <taxon>Bacteria</taxon>
        <taxon>Pseudomonadati</taxon>
        <taxon>Bacteroidota</taxon>
        <taxon>Chitinophagia</taxon>
        <taxon>Chitinophagales</taxon>
        <taxon>Chitinophagaceae</taxon>
        <taxon>Flaviaestuariibacter</taxon>
    </lineage>
</organism>
<dbReference type="CDD" id="cd00077">
    <property type="entry name" value="HDc"/>
    <property type="match status" value="1"/>
</dbReference>
<proteinExistence type="predicted"/>
<keyword evidence="4" id="KW-0547">Nucleotide-binding</keyword>
<evidence type="ECO:0000256" key="2">
    <source>
        <dbReference type="ARBA" id="ARBA00022475"/>
    </source>
</evidence>
<evidence type="ECO:0000256" key="5">
    <source>
        <dbReference type="ARBA" id="ARBA00022989"/>
    </source>
</evidence>
<evidence type="ECO:0000256" key="8">
    <source>
        <dbReference type="SAM" id="MobiDB-lite"/>
    </source>
</evidence>
<evidence type="ECO:0000259" key="10">
    <source>
        <dbReference type="SMART" id="SM00471"/>
    </source>
</evidence>
<keyword evidence="2" id="KW-1003">Cell membrane</keyword>
<feature type="transmembrane region" description="Helical" evidence="9">
    <location>
        <begin position="301"/>
        <end position="322"/>
    </location>
</feature>
<keyword evidence="3 9" id="KW-0812">Transmembrane</keyword>
<dbReference type="EMBL" id="BAABGY010000001">
    <property type="protein sequence ID" value="GAA4317178.1"/>
    <property type="molecule type" value="Genomic_DNA"/>
</dbReference>
<keyword evidence="12" id="KW-1185">Reference proteome</keyword>
<comment type="caution">
    <text evidence="11">The sequence shown here is derived from an EMBL/GenBank/DDBJ whole genome shotgun (WGS) entry which is preliminary data.</text>
</comment>
<evidence type="ECO:0000256" key="3">
    <source>
        <dbReference type="ARBA" id="ARBA00022692"/>
    </source>
</evidence>
<keyword evidence="6" id="KW-0051">Antiviral defense</keyword>
<dbReference type="Gene3D" id="1.10.3210.10">
    <property type="entry name" value="Hypothetical protein af1432"/>
    <property type="match status" value="1"/>
</dbReference>
<evidence type="ECO:0000256" key="1">
    <source>
        <dbReference type="ARBA" id="ARBA00004236"/>
    </source>
</evidence>
<evidence type="ECO:0000256" key="9">
    <source>
        <dbReference type="SAM" id="Phobius"/>
    </source>
</evidence>
<keyword evidence="7 9" id="KW-0472">Membrane</keyword>
<feature type="domain" description="HD/PDEase" evidence="10">
    <location>
        <begin position="30"/>
        <end position="145"/>
    </location>
</feature>
<name>A0ABP8G4G1_9BACT</name>
<evidence type="ECO:0000256" key="7">
    <source>
        <dbReference type="ARBA" id="ARBA00023136"/>
    </source>
</evidence>
<protein>
    <recommendedName>
        <fullName evidence="10">HD/PDEase domain-containing protein</fullName>
    </recommendedName>
</protein>
<comment type="subcellular location">
    <subcellularLocation>
        <location evidence="1">Cell membrane</location>
    </subcellularLocation>
</comment>
<evidence type="ECO:0000313" key="11">
    <source>
        <dbReference type="EMBL" id="GAA4317178.1"/>
    </source>
</evidence>
<keyword evidence="5 9" id="KW-1133">Transmembrane helix</keyword>
<feature type="transmembrane region" description="Helical" evidence="9">
    <location>
        <begin position="398"/>
        <end position="419"/>
    </location>
</feature>
<dbReference type="InterPro" id="IPR003607">
    <property type="entry name" value="HD/PDEase_dom"/>
</dbReference>
<dbReference type="Proteomes" id="UP001501725">
    <property type="component" value="Unassembled WGS sequence"/>
</dbReference>
<feature type="region of interest" description="Disordered" evidence="8">
    <location>
        <begin position="224"/>
        <end position="247"/>
    </location>
</feature>
<dbReference type="Pfam" id="PF18967">
    <property type="entry name" value="PycTM"/>
    <property type="match status" value="1"/>
</dbReference>
<sequence length="422" mass="48120">MAMTETQLQILSRAQAYVSDLFRQKVNPMFAFHNLGHTEQVVAAAQELAAHYPLSDEDQYVLLLAAWFHDTGFSSGKAEDHEKESIRLATGFLQGEGVEPHIVQRVSSCIQATRMPQSPLSTVEKILCDADLYHLGAPDYKKINGMLRAEQEAYFGKELPKKEWRQRNIEFFETHQYFTEYAQQHREPKKQEWLRQLRKKQGDKEVPHTQAMDVSPYVFDAAATEPPSKEEKGGGAAAAAARSEKERERSVQTMFRLTSENHINLSSQADSKANIMISVNSIIISIMFSVLLGRLEYYPHLALPTLLLSAVCVATIIFAVLATRPYVNKGTFSEDDIRNRRTNLLFFGNFHRMQLEEYNWAMNELLKDRDYIYSSLIKDTYYLGLVLARKYKLLRISYTIFMYGLIAAVLAFIGAYIWGGGA</sequence>
<reference evidence="12" key="1">
    <citation type="journal article" date="2019" name="Int. J. Syst. Evol. Microbiol.">
        <title>The Global Catalogue of Microorganisms (GCM) 10K type strain sequencing project: providing services to taxonomists for standard genome sequencing and annotation.</title>
        <authorList>
            <consortium name="The Broad Institute Genomics Platform"/>
            <consortium name="The Broad Institute Genome Sequencing Center for Infectious Disease"/>
            <person name="Wu L."/>
            <person name="Ma J."/>
        </authorList>
    </citation>
    <scope>NUCLEOTIDE SEQUENCE [LARGE SCALE GENOMIC DNA]</scope>
    <source>
        <strain evidence="12">JCM 17919</strain>
    </source>
</reference>
<dbReference type="InterPro" id="IPR006674">
    <property type="entry name" value="HD_domain"/>
</dbReference>
<evidence type="ECO:0000256" key="4">
    <source>
        <dbReference type="ARBA" id="ARBA00022741"/>
    </source>
</evidence>
<evidence type="ECO:0000256" key="6">
    <source>
        <dbReference type="ARBA" id="ARBA00023118"/>
    </source>
</evidence>
<dbReference type="SMART" id="SM00471">
    <property type="entry name" value="HDc"/>
    <property type="match status" value="1"/>
</dbReference>
<dbReference type="Pfam" id="PF01966">
    <property type="entry name" value="HD"/>
    <property type="match status" value="1"/>
</dbReference>
<accession>A0ABP8G4G1</accession>